<accession>Q0DCM1</accession>
<dbReference type="AlphaFoldDB" id="Q0DCM1"/>
<sequence length="211" mass="23284">MPLDQMQTTVPNLKTCSTYCKSGIHALVMVMGGTGDLYSLQSTLHLQAQQFNLAIEATLVSPFDQPAESQKNDFKYGTISYQHIFWAVRVFPNYFLVLEESIRFESENGGCRLLRTSSTRRRVQPIRRNAQEERHAQATAPWRGGDVPAWKGEVEATAMAMAKGVLAARELVETTKVVVDGMKVELPEGRKGAAAVSGYGGGWPGTYGHYP</sequence>
<name>Q0DCM1_ORYSJ</name>
<organism evidence="1 2">
    <name type="scientific">Oryza sativa subsp. japonica</name>
    <name type="common">Rice</name>
    <dbReference type="NCBI Taxonomy" id="39947"/>
    <lineage>
        <taxon>Eukaryota</taxon>
        <taxon>Viridiplantae</taxon>
        <taxon>Streptophyta</taxon>
        <taxon>Embryophyta</taxon>
        <taxon>Tracheophyta</taxon>
        <taxon>Spermatophyta</taxon>
        <taxon>Magnoliopsida</taxon>
        <taxon>Liliopsida</taxon>
        <taxon>Poales</taxon>
        <taxon>Poaceae</taxon>
        <taxon>BOP clade</taxon>
        <taxon>Oryzoideae</taxon>
        <taxon>Oryzeae</taxon>
        <taxon>Oryzinae</taxon>
        <taxon>Oryza</taxon>
        <taxon>Oryza sativa</taxon>
    </lineage>
</organism>
<evidence type="ECO:0000313" key="2">
    <source>
        <dbReference type="Proteomes" id="UP000000763"/>
    </source>
</evidence>
<gene>
    <name evidence="1" type="ordered locus">Os06g0313500</name>
</gene>
<reference evidence="2" key="2">
    <citation type="journal article" date="2008" name="Nucleic Acids Res.">
        <title>The rice annotation project database (RAP-DB): 2008 update.</title>
        <authorList>
            <consortium name="The rice annotation project (RAP)"/>
        </authorList>
    </citation>
    <scope>GENOME REANNOTATION</scope>
    <source>
        <strain evidence="2">cv. Nipponbare</strain>
    </source>
</reference>
<dbReference type="Proteomes" id="UP000000763">
    <property type="component" value="Chromosome 6"/>
</dbReference>
<reference evidence="1 2" key="1">
    <citation type="journal article" date="2005" name="Nature">
        <title>The map-based sequence of the rice genome.</title>
        <authorList>
            <consortium name="International rice genome sequencing project (IRGSP)"/>
            <person name="Matsumoto T."/>
            <person name="Wu J."/>
            <person name="Kanamori H."/>
            <person name="Katayose Y."/>
            <person name="Fujisawa M."/>
            <person name="Namiki N."/>
            <person name="Mizuno H."/>
            <person name="Yamamoto K."/>
            <person name="Antonio B.A."/>
            <person name="Baba T."/>
            <person name="Sakata K."/>
            <person name="Nagamura Y."/>
            <person name="Aoki H."/>
            <person name="Arikawa K."/>
            <person name="Arita K."/>
            <person name="Bito T."/>
            <person name="Chiden Y."/>
            <person name="Fujitsuka N."/>
            <person name="Fukunaka R."/>
            <person name="Hamada M."/>
            <person name="Harada C."/>
            <person name="Hayashi A."/>
            <person name="Hijishita S."/>
            <person name="Honda M."/>
            <person name="Hosokawa S."/>
            <person name="Ichikawa Y."/>
            <person name="Idonuma A."/>
            <person name="Iijima M."/>
            <person name="Ikeda M."/>
            <person name="Ikeno M."/>
            <person name="Ito K."/>
            <person name="Ito S."/>
            <person name="Ito T."/>
            <person name="Ito Y."/>
            <person name="Ito Y."/>
            <person name="Iwabuchi A."/>
            <person name="Kamiya K."/>
            <person name="Karasawa W."/>
            <person name="Kurita K."/>
            <person name="Katagiri S."/>
            <person name="Kikuta A."/>
            <person name="Kobayashi H."/>
            <person name="Kobayashi N."/>
            <person name="Machita K."/>
            <person name="Maehara T."/>
            <person name="Masukawa M."/>
            <person name="Mizubayashi T."/>
            <person name="Mukai Y."/>
            <person name="Nagasaki H."/>
            <person name="Nagata Y."/>
            <person name="Naito S."/>
            <person name="Nakashima M."/>
            <person name="Nakama Y."/>
            <person name="Nakamichi Y."/>
            <person name="Nakamura M."/>
            <person name="Meguro A."/>
            <person name="Negishi M."/>
            <person name="Ohta I."/>
            <person name="Ohta T."/>
            <person name="Okamoto M."/>
            <person name="Ono N."/>
            <person name="Saji S."/>
            <person name="Sakaguchi M."/>
            <person name="Sakai K."/>
            <person name="Shibata M."/>
            <person name="Shimokawa T."/>
            <person name="Song J."/>
            <person name="Takazaki Y."/>
            <person name="Terasawa K."/>
            <person name="Tsugane M."/>
            <person name="Tsuji K."/>
            <person name="Ueda S."/>
            <person name="Waki K."/>
            <person name="Yamagata H."/>
            <person name="Yamamoto M."/>
            <person name="Yamamoto S."/>
            <person name="Yamane H."/>
            <person name="Yoshiki S."/>
            <person name="Yoshihara R."/>
            <person name="Yukawa K."/>
            <person name="Zhong H."/>
            <person name="Yano M."/>
            <person name="Yuan Q."/>
            <person name="Ouyang S."/>
            <person name="Liu J."/>
            <person name="Jones K.M."/>
            <person name="Gansberger K."/>
            <person name="Moffat K."/>
            <person name="Hill J."/>
            <person name="Bera J."/>
            <person name="Fadrosh D."/>
            <person name="Jin S."/>
            <person name="Johri S."/>
            <person name="Kim M."/>
            <person name="Overton L."/>
            <person name="Reardon M."/>
            <person name="Tsitrin T."/>
            <person name="Vuong H."/>
            <person name="Weaver B."/>
            <person name="Ciecko A."/>
            <person name="Tallon L."/>
            <person name="Jackson J."/>
            <person name="Pai G."/>
            <person name="Aken S.V."/>
            <person name="Utterback T."/>
            <person name="Reidmuller S."/>
            <person name="Feldblyum T."/>
            <person name="Hsiao J."/>
            <person name="Zismann V."/>
            <person name="Iobst S."/>
            <person name="de Vazeille A.R."/>
            <person name="Buell C.R."/>
            <person name="Ying K."/>
            <person name="Li Y."/>
            <person name="Lu T."/>
            <person name="Huang Y."/>
            <person name="Zhao Q."/>
            <person name="Feng Q."/>
            <person name="Zhang L."/>
            <person name="Zhu J."/>
            <person name="Weng Q."/>
            <person name="Mu J."/>
            <person name="Lu Y."/>
            <person name="Fan D."/>
            <person name="Liu Y."/>
            <person name="Guan J."/>
            <person name="Zhang Y."/>
            <person name="Yu S."/>
            <person name="Liu X."/>
            <person name="Zhang Y."/>
            <person name="Hong G."/>
            <person name="Han B."/>
            <person name="Choisne N."/>
            <person name="Demange N."/>
            <person name="Orjeda G."/>
            <person name="Samain S."/>
            <person name="Cattolico L."/>
            <person name="Pelletier E."/>
            <person name="Couloux A."/>
            <person name="Segurens B."/>
            <person name="Wincker P."/>
            <person name="D'Hont A."/>
            <person name="Scarpelli C."/>
            <person name="Weissenbach J."/>
            <person name="Salanoubat M."/>
            <person name="Quetier F."/>
            <person name="Yu Y."/>
            <person name="Kim H.R."/>
            <person name="Rambo T."/>
            <person name="Currie J."/>
            <person name="Collura K."/>
            <person name="Luo M."/>
            <person name="Yang T."/>
            <person name="Ammiraju J.S.S."/>
            <person name="Engler F."/>
            <person name="Soderlund C."/>
            <person name="Wing R.A."/>
            <person name="Palmer L.E."/>
            <person name="de la Bastide M."/>
            <person name="Spiegel L."/>
            <person name="Nascimento L."/>
            <person name="Zutavern T."/>
            <person name="O'Shaughnessy A."/>
            <person name="Dike S."/>
            <person name="Dedhia N."/>
            <person name="Preston R."/>
            <person name="Balija V."/>
            <person name="McCombie W.R."/>
            <person name="Chow T."/>
            <person name="Chen H."/>
            <person name="Chung M."/>
            <person name="Chen C."/>
            <person name="Shaw J."/>
            <person name="Wu H."/>
            <person name="Hsiao K."/>
            <person name="Chao Y."/>
            <person name="Chu M."/>
            <person name="Cheng C."/>
            <person name="Hour A."/>
            <person name="Lee P."/>
            <person name="Lin S."/>
            <person name="Lin Y."/>
            <person name="Liou J."/>
            <person name="Liu S."/>
            <person name="Hsing Y."/>
            <person name="Raghuvanshi S."/>
            <person name="Mohanty A."/>
            <person name="Bharti A.K."/>
            <person name="Gaur A."/>
            <person name="Gupta V."/>
            <person name="Kumar D."/>
            <person name="Ravi V."/>
            <person name="Vij S."/>
            <person name="Kapur A."/>
            <person name="Khurana P."/>
            <person name="Khurana P."/>
            <person name="Khurana J.P."/>
            <person name="Tyagi A.K."/>
            <person name="Gaikwad K."/>
            <person name="Singh A."/>
            <person name="Dalal V."/>
            <person name="Srivastava S."/>
            <person name="Dixit A."/>
            <person name="Pal A.K."/>
            <person name="Ghazi I.A."/>
            <person name="Yadav M."/>
            <person name="Pandit A."/>
            <person name="Bhargava A."/>
            <person name="Sureshbabu K."/>
            <person name="Batra K."/>
            <person name="Sharma T.R."/>
            <person name="Mohapatra T."/>
            <person name="Singh N.K."/>
            <person name="Messing J."/>
            <person name="Nelson A.B."/>
            <person name="Fuks G."/>
            <person name="Kavchok S."/>
            <person name="Keizer G."/>
            <person name="Linton E."/>
            <person name="Llaca V."/>
            <person name="Song R."/>
            <person name="Tanyolac B."/>
            <person name="Young S."/>
            <person name="Ho-Il K."/>
            <person name="Hahn J.H."/>
            <person name="Sangsakoo G."/>
            <person name="Vanavichit A."/>
            <person name="de Mattos Luiz.A.T."/>
            <person name="Zimmer P.D."/>
            <person name="Malone G."/>
            <person name="Dellagostin O."/>
            <person name="de Oliveira A.C."/>
            <person name="Bevan M."/>
            <person name="Bancroft I."/>
            <person name="Minx P."/>
            <person name="Cordum H."/>
            <person name="Wilson R."/>
            <person name="Cheng Z."/>
            <person name="Jin W."/>
            <person name="Jiang J."/>
            <person name="Leong S.A."/>
            <person name="Iwama H."/>
            <person name="Gojobori T."/>
            <person name="Itoh T."/>
            <person name="Niimura Y."/>
            <person name="Fujii Y."/>
            <person name="Habara T."/>
            <person name="Sakai H."/>
            <person name="Sato Y."/>
            <person name="Wilson G."/>
            <person name="Kumar K."/>
            <person name="McCouch S."/>
            <person name="Juretic N."/>
            <person name="Hoen D."/>
            <person name="Wright S."/>
            <person name="Bruskiewich R."/>
            <person name="Bureau T."/>
            <person name="Miyao A."/>
            <person name="Hirochika H."/>
            <person name="Nishikawa T."/>
            <person name="Kadowaki K."/>
            <person name="Sugiura M."/>
            <person name="Burr B."/>
            <person name="Sasaki T."/>
        </authorList>
    </citation>
    <scope>NUCLEOTIDE SEQUENCE [LARGE SCALE GENOMIC DNA]</scope>
    <source>
        <strain evidence="2">cv. Nipponbare</strain>
    </source>
</reference>
<protein>
    <submittedName>
        <fullName evidence="1">Os06g0313500 protein</fullName>
    </submittedName>
</protein>
<dbReference type="KEGG" id="dosa:Os06g0313500"/>
<dbReference type="EMBL" id="AP008212">
    <property type="protein sequence ID" value="BAF19402.1"/>
    <property type="molecule type" value="Genomic_DNA"/>
</dbReference>
<proteinExistence type="predicted"/>
<evidence type="ECO:0000313" key="1">
    <source>
        <dbReference type="EMBL" id="BAF19402.1"/>
    </source>
</evidence>